<gene>
    <name evidence="1" type="ORF">SAMN05216313_15417</name>
</gene>
<name>A0A1I0K8N4_9FIRM</name>
<sequence>MTIIDYMRQKLTEYPKISEFLGGDDIHIDFTDPSPVNYGLSSTGDSLVKEDMLGNQTRRHNFTLYAVGQSFTDYWRLANSNFLLELAYWLERLPEERGIEVEVDGKKLTGKFVGATTANAMAMQPMSETMDNGVLYQLQISATYKIESEEF</sequence>
<evidence type="ECO:0000313" key="1">
    <source>
        <dbReference type="EMBL" id="SEU20382.1"/>
    </source>
</evidence>
<dbReference type="EMBL" id="FOIM01000054">
    <property type="protein sequence ID" value="SEU20382.1"/>
    <property type="molecule type" value="Genomic_DNA"/>
</dbReference>
<reference evidence="2" key="1">
    <citation type="submission" date="2016-10" db="EMBL/GenBank/DDBJ databases">
        <authorList>
            <person name="Varghese N."/>
            <person name="Submissions S."/>
        </authorList>
    </citation>
    <scope>NUCLEOTIDE SEQUENCE [LARGE SCALE GENOMIC DNA]</scope>
    <source>
        <strain evidence="2">NLAE-zl-G277</strain>
    </source>
</reference>
<proteinExistence type="predicted"/>
<dbReference type="AlphaFoldDB" id="A0A1I0K8N4"/>
<accession>A0A1I0K8N4</accession>
<dbReference type="Proteomes" id="UP000198508">
    <property type="component" value="Unassembled WGS sequence"/>
</dbReference>
<dbReference type="GeneID" id="93280943"/>
<organism evidence="1 2">
    <name type="scientific">Enterocloster lavalensis</name>
    <dbReference type="NCBI Taxonomy" id="460384"/>
    <lineage>
        <taxon>Bacteria</taxon>
        <taxon>Bacillati</taxon>
        <taxon>Bacillota</taxon>
        <taxon>Clostridia</taxon>
        <taxon>Lachnospirales</taxon>
        <taxon>Lachnospiraceae</taxon>
        <taxon>Enterocloster</taxon>
    </lineage>
</organism>
<protein>
    <submittedName>
        <fullName evidence="1">Uncharacterized protein</fullName>
    </submittedName>
</protein>
<dbReference type="STRING" id="460384.SAMN05216313_15417"/>
<keyword evidence="2" id="KW-1185">Reference proteome</keyword>
<evidence type="ECO:0000313" key="2">
    <source>
        <dbReference type="Proteomes" id="UP000198508"/>
    </source>
</evidence>
<dbReference type="RefSeq" id="WP_092371689.1">
    <property type="nucleotide sequence ID" value="NZ_FOIM01000054.1"/>
</dbReference>